<protein>
    <submittedName>
        <fullName evidence="1">Uncharacterized protein</fullName>
    </submittedName>
</protein>
<dbReference type="AlphaFoldDB" id="A0A1J1HAN6"/>
<evidence type="ECO:0000313" key="2">
    <source>
        <dbReference type="Proteomes" id="UP000220158"/>
    </source>
</evidence>
<accession>A0A1J1HAN6</accession>
<evidence type="ECO:0000313" key="1">
    <source>
        <dbReference type="EMBL" id="CRH01569.1"/>
    </source>
</evidence>
<sequence length="517" mass="63825">MNQHFIKYFCSRKIIRKKLYNFCDEQNYINNLIKIYIYNNLESKIYNKKYNENINRYVGQIINHLKVNKDNSNILFSLQTILDIFFFNYFNFNNNYKILFLYNILKINNEKYFYLKERTERKKEILNNLCKIILKYNLNYVYKVKYQYINFFFQLNKDRNRYFPEEKKYLNYSIVPLFNKTFIEDLISNAQNIKDLCIIIFITKNILSIHKFDYSRILDQVLRQFYIYIKRISLYNNINSNNCVISLNDKNILQGNKNIKLRDIIYIIYQVIFLKNSVKNHFLFFKILDKVNYIYMHNNVKSNNFNLKNLYLSNKDIEQLLFLFNKSFYFKFYFIPILINQFSLRLFSQNPSINFMYKLFKQVYKNNNILFPIDFCDATYLEFLRKTDSNNSLQTFFQALCIKYLLKKKVFNEESKYFCIYLSKNKFPCINYFIFFKNTINKIIFHSFNLFISKLKQKHICIKKKANTFFQKYSDNYIYDFSKSKYFYLIYIKRIIKKDKYMKNKYILRKKKKKKLK</sequence>
<dbReference type="KEGG" id="prel:PRELSG_1245500"/>
<gene>
    <name evidence="1" type="ORF">PRELSG_1245500</name>
</gene>
<dbReference type="OrthoDB" id="377494at2759"/>
<organism evidence="1 2">
    <name type="scientific">Plasmodium relictum</name>
    <dbReference type="NCBI Taxonomy" id="85471"/>
    <lineage>
        <taxon>Eukaryota</taxon>
        <taxon>Sar</taxon>
        <taxon>Alveolata</taxon>
        <taxon>Apicomplexa</taxon>
        <taxon>Aconoidasida</taxon>
        <taxon>Haemosporida</taxon>
        <taxon>Plasmodiidae</taxon>
        <taxon>Plasmodium</taxon>
        <taxon>Plasmodium (Haemamoeba)</taxon>
    </lineage>
</organism>
<proteinExistence type="predicted"/>
<keyword evidence="2" id="KW-1185">Reference proteome</keyword>
<dbReference type="RefSeq" id="XP_028534568.1">
    <property type="nucleotide sequence ID" value="XM_028678261.1"/>
</dbReference>
<name>A0A1J1HAN6_PLARL</name>
<dbReference type="VEuPathDB" id="PlasmoDB:PRELSG_1245500"/>
<reference evidence="1 2" key="1">
    <citation type="submission" date="2015-04" db="EMBL/GenBank/DDBJ databases">
        <authorList>
            <consortium name="Pathogen Informatics"/>
        </authorList>
    </citation>
    <scope>NUCLEOTIDE SEQUENCE [LARGE SCALE GENOMIC DNA]</scope>
    <source>
        <strain evidence="1 2">SGS1</strain>
    </source>
</reference>
<dbReference type="GeneID" id="39737699"/>
<dbReference type="Proteomes" id="UP000220158">
    <property type="component" value="Chromosome 12"/>
</dbReference>
<dbReference type="EMBL" id="LN835307">
    <property type="protein sequence ID" value="CRH01569.1"/>
    <property type="molecule type" value="Genomic_DNA"/>
</dbReference>